<dbReference type="STRING" id="1454201.NMS_0241"/>
<protein>
    <recommendedName>
        <fullName evidence="3">Bacterial surface antigen (D15) domain-containing protein</fullName>
    </recommendedName>
</protein>
<name>W8VP49_9FLAO</name>
<evidence type="ECO:0008006" key="3">
    <source>
        <dbReference type="Google" id="ProtNLM"/>
    </source>
</evidence>
<keyword evidence="2" id="KW-1185">Reference proteome</keyword>
<dbReference type="Proteomes" id="UP000031760">
    <property type="component" value="Chromosome"/>
</dbReference>
<accession>W8VP49</accession>
<dbReference type="HOGENOM" id="CLU_030171_1_0_10"/>
<proteinExistence type="predicted"/>
<organism evidence="1 2">
    <name type="scientific">Nonlabens marinus S1-08</name>
    <dbReference type="NCBI Taxonomy" id="1454201"/>
    <lineage>
        <taxon>Bacteria</taxon>
        <taxon>Pseudomonadati</taxon>
        <taxon>Bacteroidota</taxon>
        <taxon>Flavobacteriia</taxon>
        <taxon>Flavobacteriales</taxon>
        <taxon>Flavobacteriaceae</taxon>
        <taxon>Nonlabens</taxon>
    </lineage>
</organism>
<dbReference type="AlphaFoldDB" id="W8VP49"/>
<evidence type="ECO:0000313" key="1">
    <source>
        <dbReference type="EMBL" id="BAO54250.1"/>
    </source>
</evidence>
<dbReference type="RefSeq" id="WP_041494991.1">
    <property type="nucleotide sequence ID" value="NZ_AP014548.1"/>
</dbReference>
<reference evidence="1 2" key="1">
    <citation type="journal article" date="2014" name="Proc. Natl. Acad. Sci. U.S.A.">
        <title>Functional characterization of flavobacteria rhodopsins reveals a unique class of light-driven chloride pump in bacteria.</title>
        <authorList>
            <person name="Yoshizawa S."/>
            <person name="Kumagai Y."/>
            <person name="Kim H."/>
            <person name="Ogura Y."/>
            <person name="Hayashi T."/>
            <person name="Iwasaki W."/>
            <person name="DeLong E.F."/>
            <person name="Kogure K."/>
        </authorList>
    </citation>
    <scope>NUCLEOTIDE SEQUENCE [LARGE SCALE GENOMIC DNA]</scope>
    <source>
        <strain evidence="1 2">S1-08</strain>
    </source>
</reference>
<dbReference type="OrthoDB" id="9811416at2"/>
<sequence length="554" mass="62893">MKSRIVLIIYIACLTTITAQHSRLETFVFQDLTTIPIDTIAVNRGMINNAASITDSIQQLYLKQGYLNLRASIDSTSSNDLIRHSLFLGNRFSTIAVSTQIIDSSGNLMESSLSRKRNTYTSPARLEKVVLRIQNNWNDQGQPFAKISTKEWDFKNRDTAKLILSVQNSNSRKIDRIVVEGYPNYPSNQIQNVLNKKTVYNSRNLKRIENQLYNYPYFEKIREPQALFKKDSTLLYVYLKKKSANSADGLIGFNTDEAGKLELNGFLEATLINNFNLGERLDFEYRNDNEDQTRLSLDVDLPSIIKKRIGITTGLELLRRDSLYQNTTLILGANYMLPQNATLRVTYQSKNSTGSLNTNNNLPEATNYDLNGITTSYSILTTNSNQLQPELFKLHLTAGYQNRTLQGAPDNQIEVSAVAKKLWKLPYRIYLSTQINSYLLKTNNLQFNELVQIGGTNTIRGFNQNSIDTAAYSLLQTDLRYVINEQIYINLLGDGGVFEEYTSRNPQYLYTFGAGFGILTRAGVLRFEVANGRFNRSKQGISSTIAHLNLKVFF</sequence>
<evidence type="ECO:0000313" key="2">
    <source>
        <dbReference type="Proteomes" id="UP000031760"/>
    </source>
</evidence>
<dbReference type="EMBL" id="AP014548">
    <property type="protein sequence ID" value="BAO54250.1"/>
    <property type="molecule type" value="Genomic_DNA"/>
</dbReference>
<gene>
    <name evidence="1" type="ORF">NMS_0241</name>
</gene>
<dbReference type="KEGG" id="nmf:NMS_0241"/>
<dbReference type="Gene3D" id="2.40.160.50">
    <property type="entry name" value="membrane protein fhac: a member of the omp85/tpsb transporter family"/>
    <property type="match status" value="1"/>
</dbReference>